<protein>
    <submittedName>
        <fullName evidence="1">Uncharacterized protein</fullName>
    </submittedName>
</protein>
<organism evidence="1 2">
    <name type="scientific">Legionella drancourtii LLAP12</name>
    <dbReference type="NCBI Taxonomy" id="658187"/>
    <lineage>
        <taxon>Bacteria</taxon>
        <taxon>Pseudomonadati</taxon>
        <taxon>Pseudomonadota</taxon>
        <taxon>Gammaproteobacteria</taxon>
        <taxon>Legionellales</taxon>
        <taxon>Legionellaceae</taxon>
        <taxon>Legionella</taxon>
    </lineage>
</organism>
<dbReference type="InParanoid" id="G9EU66"/>
<gene>
    <name evidence="1" type="ORF">LDG_8857</name>
</gene>
<name>G9EU66_9GAMM</name>
<dbReference type="Proteomes" id="UP000002770">
    <property type="component" value="Unassembled WGS sequence"/>
</dbReference>
<dbReference type="AlphaFoldDB" id="G9EU66"/>
<dbReference type="EMBL" id="JH413849">
    <property type="protein sequence ID" value="EHL29140.1"/>
    <property type="molecule type" value="Genomic_DNA"/>
</dbReference>
<proteinExistence type="predicted"/>
<evidence type="ECO:0000313" key="1">
    <source>
        <dbReference type="EMBL" id="EHL29140.1"/>
    </source>
</evidence>
<dbReference type="HOGENOM" id="CLU_3026720_0_0_6"/>
<sequence length="55" mass="6596">MREGILNCTAQKYKAYILHNEKNWFNLCLNNYINFGLQISGFIHYLFFQDAFSKN</sequence>
<accession>G9EU66</accession>
<dbReference type="STRING" id="658187.LDG_8857"/>
<evidence type="ECO:0000313" key="2">
    <source>
        <dbReference type="Proteomes" id="UP000002770"/>
    </source>
</evidence>
<keyword evidence="2" id="KW-1185">Reference proteome</keyword>
<reference evidence="1 2" key="1">
    <citation type="journal article" date="2011" name="BMC Genomics">
        <title>Insight into cross-talk between intra-amoebal pathogens.</title>
        <authorList>
            <person name="Gimenez G."/>
            <person name="Bertelli C."/>
            <person name="Moliner C."/>
            <person name="Robert C."/>
            <person name="Raoult D."/>
            <person name="Fournier P.E."/>
            <person name="Greub G."/>
        </authorList>
    </citation>
    <scope>NUCLEOTIDE SEQUENCE [LARGE SCALE GENOMIC DNA]</scope>
    <source>
        <strain evidence="1 2">LLAP12</strain>
    </source>
</reference>